<dbReference type="EMBL" id="MHLL01000055">
    <property type="protein sequence ID" value="OGZ07613.1"/>
    <property type="molecule type" value="Genomic_DNA"/>
</dbReference>
<protein>
    <recommendedName>
        <fullName evidence="5">Glycosyl transferase family 1 domain-containing protein</fullName>
    </recommendedName>
</protein>
<evidence type="ECO:0000313" key="4">
    <source>
        <dbReference type="Proteomes" id="UP000177996"/>
    </source>
</evidence>
<proteinExistence type="predicted"/>
<dbReference type="SUPFAM" id="SSF53756">
    <property type="entry name" value="UDP-Glycosyltransferase/glycogen phosphorylase"/>
    <property type="match status" value="1"/>
</dbReference>
<name>A0A1G2D1Y9_9BACT</name>
<feature type="domain" description="Glycosyl transferase family 1" evidence="1">
    <location>
        <begin position="211"/>
        <end position="376"/>
    </location>
</feature>
<dbReference type="STRING" id="1798661.A3D65_03710"/>
<dbReference type="Pfam" id="PF00534">
    <property type="entry name" value="Glycos_transf_1"/>
    <property type="match status" value="1"/>
</dbReference>
<dbReference type="CDD" id="cd03801">
    <property type="entry name" value="GT4_PimA-like"/>
    <property type="match status" value="1"/>
</dbReference>
<evidence type="ECO:0000259" key="2">
    <source>
        <dbReference type="Pfam" id="PF13439"/>
    </source>
</evidence>
<evidence type="ECO:0000259" key="1">
    <source>
        <dbReference type="Pfam" id="PF00534"/>
    </source>
</evidence>
<feature type="domain" description="Glycosyltransferase subfamily 4-like N-terminal" evidence="2">
    <location>
        <begin position="13"/>
        <end position="193"/>
    </location>
</feature>
<dbReference type="GO" id="GO:0016757">
    <property type="term" value="F:glycosyltransferase activity"/>
    <property type="evidence" value="ECO:0007669"/>
    <property type="project" value="InterPro"/>
</dbReference>
<dbReference type="PANTHER" id="PTHR12526">
    <property type="entry name" value="GLYCOSYLTRANSFERASE"/>
    <property type="match status" value="1"/>
</dbReference>
<dbReference type="Gene3D" id="3.40.50.2000">
    <property type="entry name" value="Glycogen Phosphorylase B"/>
    <property type="match status" value="2"/>
</dbReference>
<gene>
    <name evidence="3" type="ORF">A3D65_03710</name>
</gene>
<dbReference type="Proteomes" id="UP000177996">
    <property type="component" value="Unassembled WGS sequence"/>
</dbReference>
<organism evidence="3 4">
    <name type="scientific">Candidatus Lloydbacteria bacterium RIFCSPHIGHO2_02_FULL_50_13</name>
    <dbReference type="NCBI Taxonomy" id="1798661"/>
    <lineage>
        <taxon>Bacteria</taxon>
        <taxon>Candidatus Lloydiibacteriota</taxon>
    </lineage>
</organism>
<dbReference type="InterPro" id="IPR001296">
    <property type="entry name" value="Glyco_trans_1"/>
</dbReference>
<dbReference type="InterPro" id="IPR028098">
    <property type="entry name" value="Glyco_trans_4-like_N"/>
</dbReference>
<comment type="caution">
    <text evidence="3">The sequence shown here is derived from an EMBL/GenBank/DDBJ whole genome shotgun (WGS) entry which is preliminary data.</text>
</comment>
<evidence type="ECO:0008006" key="5">
    <source>
        <dbReference type="Google" id="ProtNLM"/>
    </source>
</evidence>
<sequence length="401" mass="46057">MLIFSLTYYPKYVGGVEVAIKEITDRIPKEDIVFDMITLRFDSTLPKKERIGNVMVYRIGPTKKNPQPDELVRMPMYMVKVLYPLLATWKALWLNRRERYDGAWAMMSYMGFPLVLLRYFCFTKLPYALTLQEGDSIEHVTRRWRIRIVHFLYAPIYRFPRIVQTISTYLANWARTMGYEGPLTVIPNAVDTEYFAQEFSGEELKELSLRLGKKTDERFIITTSRLVPKNAVDVVIRSLEFLPQTVKFLVLGVGPDDAKLRKLTADLGLSERVLFLGHIDRSEMPKYLKIADVFVRPSRSEGMGISFVEAMAAGIPVVATPVGGIVDFLFDPNVNPDKDPTGLFAVVDDPKDTARAIKAFLDDTALRGRCTINAKRMVKEQYEWNLIAKNMREKVFAELLR</sequence>
<accession>A0A1G2D1Y9</accession>
<reference evidence="3 4" key="1">
    <citation type="journal article" date="2016" name="Nat. Commun.">
        <title>Thousands of microbial genomes shed light on interconnected biogeochemical processes in an aquifer system.</title>
        <authorList>
            <person name="Anantharaman K."/>
            <person name="Brown C.T."/>
            <person name="Hug L.A."/>
            <person name="Sharon I."/>
            <person name="Castelle C.J."/>
            <person name="Probst A.J."/>
            <person name="Thomas B.C."/>
            <person name="Singh A."/>
            <person name="Wilkins M.J."/>
            <person name="Karaoz U."/>
            <person name="Brodie E.L."/>
            <person name="Williams K.H."/>
            <person name="Hubbard S.S."/>
            <person name="Banfield J.F."/>
        </authorList>
    </citation>
    <scope>NUCLEOTIDE SEQUENCE [LARGE SCALE GENOMIC DNA]</scope>
</reference>
<evidence type="ECO:0000313" key="3">
    <source>
        <dbReference type="EMBL" id="OGZ07613.1"/>
    </source>
</evidence>
<dbReference type="AlphaFoldDB" id="A0A1G2D1Y9"/>
<dbReference type="Pfam" id="PF13439">
    <property type="entry name" value="Glyco_transf_4"/>
    <property type="match status" value="1"/>
</dbReference>